<dbReference type="InterPro" id="IPR021858">
    <property type="entry name" value="Fun_TF"/>
</dbReference>
<accession>A0A4T0X1U0</accession>
<comment type="subcellular location">
    <subcellularLocation>
        <location evidence="1">Nucleus</location>
    </subcellularLocation>
</comment>
<feature type="region of interest" description="Disordered" evidence="3">
    <location>
        <begin position="273"/>
        <end position="335"/>
    </location>
</feature>
<sequence length="1022" mass="117075">MAAQKTQSQGESIKIRRSYSRNGCLQCKSRRQKCDETKPRCLECISNGTECSYKKLLKFHDRRSFTVKGTKLDNVQGITTINNSINRSERKIPKSQVRSQKIYQELVNSSSAKSIVKVDPKEPTIDLFCDKLPEVVENQHDVSTLPFTNTNIDAIFNQNPFMADVIHNNPMTSDINGTSQAPNLPSKLSQIELENSLFNGASNLITDLNSLINSFELTFDPLDIQSQINTYPGLPENEHNQMLNYSQSVNLQPSHYTPTLADIKFQGISPTNYSVDSQSVATDEVQLPTKRNKRTYTDVEIEYNEEDENSNSNKNYEDKDRDEEDDYEDENEPRTRYIQTLTESLETYKKQDKNEEEHKLMNSPIVKEKYFASISTTSIVGTTDVDERKAFPCPSKDTLVPFDFIEMLKKTKPDNIIDSLASFFNWSIDSSHTKYLKIFVTHILLNIIPFSTNYTHNAYIDIFLKRAKDAPHLLFAILAISARFEVYQLEQNLDTPNHEEKLKYHNSFRTYYLSSCLKSLESILHSKQTTLNNIESLLLTIQVLASDFSGNKGSQWRTHLHGAKDLLVKFCRYRPPSLELTIVWLWFYSMEVLASLTSPNGGTIHSFNEMDEFLSVLCPKLPQYLLEFKVSNSNIENGQNKLLEPGKLVDTLIYMGISVPGSISYNGLSRFNMYLGYDETMLEVFNMLVYGIECLRQEHTFAAGKKSKKNPSTSQTDNHPKEVDYMSYRNKILVSDQIAFTSDYFLSICELIKKARTFKYINNSPPYIIPLTSEYHPYKILNAAFKDDTSRVLDKILISAYIHPKQSITNNSLQNYLGIDTSRPITGNDISEAIEKCKSELYFSWIDLAQQLNVDASYLRLLTLPGGIQEFGLSIKSPIVQDIVKRMISGLYSLVRFKDDKFGETKSADFRLLEERYMDASSGWSKFSFDKLMNYQFDNRLVMVQWPLYVCGLCSIEIQHKAIIECCFTGLIGLGAGSGEISLRKLQKIWTLQKLGEFDYDTYNIFGHGFAENEEDDYVPFM</sequence>
<dbReference type="GO" id="GO:0005634">
    <property type="term" value="C:nucleus"/>
    <property type="evidence" value="ECO:0007669"/>
    <property type="project" value="UniProtKB-SubCell"/>
</dbReference>
<feature type="compositionally biased region" description="Acidic residues" evidence="3">
    <location>
        <begin position="320"/>
        <end position="331"/>
    </location>
</feature>
<dbReference type="SUPFAM" id="SSF57701">
    <property type="entry name" value="Zn2/Cys6 DNA-binding domain"/>
    <property type="match status" value="1"/>
</dbReference>
<dbReference type="SMART" id="SM00066">
    <property type="entry name" value="GAL4"/>
    <property type="match status" value="1"/>
</dbReference>
<dbReference type="Gene3D" id="4.10.240.10">
    <property type="entry name" value="Zn(2)-C6 fungal-type DNA-binding domain"/>
    <property type="match status" value="1"/>
</dbReference>
<feature type="domain" description="Zn(2)-C6 fungal-type" evidence="4">
    <location>
        <begin position="23"/>
        <end position="53"/>
    </location>
</feature>
<dbReference type="AlphaFoldDB" id="A0A4T0X1U0"/>
<dbReference type="GO" id="GO:0000981">
    <property type="term" value="F:DNA-binding transcription factor activity, RNA polymerase II-specific"/>
    <property type="evidence" value="ECO:0007669"/>
    <property type="project" value="InterPro"/>
</dbReference>
<dbReference type="PANTHER" id="PTHR37534:SF49">
    <property type="entry name" value="LYSINE BIOSYNTHESIS REGULATORY PROTEIN LYS14"/>
    <property type="match status" value="1"/>
</dbReference>
<protein>
    <recommendedName>
        <fullName evidence="4">Zn(2)-C6 fungal-type domain-containing protein</fullName>
    </recommendedName>
</protein>
<dbReference type="Proteomes" id="UP000307173">
    <property type="component" value="Unassembled WGS sequence"/>
</dbReference>
<dbReference type="GO" id="GO:0000976">
    <property type="term" value="F:transcription cis-regulatory region binding"/>
    <property type="evidence" value="ECO:0007669"/>
    <property type="project" value="TreeGrafter"/>
</dbReference>
<proteinExistence type="predicted"/>
<dbReference type="GO" id="GO:0008270">
    <property type="term" value="F:zinc ion binding"/>
    <property type="evidence" value="ECO:0007669"/>
    <property type="project" value="InterPro"/>
</dbReference>
<dbReference type="CDD" id="cd00067">
    <property type="entry name" value="GAL4"/>
    <property type="match status" value="1"/>
</dbReference>
<dbReference type="InterPro" id="IPR036864">
    <property type="entry name" value="Zn2-C6_fun-type_DNA-bd_sf"/>
</dbReference>
<dbReference type="GO" id="GO:0045944">
    <property type="term" value="P:positive regulation of transcription by RNA polymerase II"/>
    <property type="evidence" value="ECO:0007669"/>
    <property type="project" value="TreeGrafter"/>
</dbReference>
<dbReference type="PROSITE" id="PS00463">
    <property type="entry name" value="ZN2_CY6_FUNGAL_1"/>
    <property type="match status" value="1"/>
</dbReference>
<dbReference type="EMBL" id="SELW01000383">
    <property type="protein sequence ID" value="TID28651.1"/>
    <property type="molecule type" value="Genomic_DNA"/>
</dbReference>
<dbReference type="Pfam" id="PF00172">
    <property type="entry name" value="Zn_clus"/>
    <property type="match status" value="1"/>
</dbReference>
<evidence type="ECO:0000256" key="2">
    <source>
        <dbReference type="ARBA" id="ARBA00023242"/>
    </source>
</evidence>
<keyword evidence="6" id="KW-1185">Reference proteome</keyword>
<dbReference type="PANTHER" id="PTHR37534">
    <property type="entry name" value="TRANSCRIPTIONAL ACTIVATOR PROTEIN UGA3"/>
    <property type="match status" value="1"/>
</dbReference>
<dbReference type="OrthoDB" id="416217at2759"/>
<comment type="caution">
    <text evidence="5">The sequence shown here is derived from an EMBL/GenBank/DDBJ whole genome shotgun (WGS) entry which is preliminary data.</text>
</comment>
<dbReference type="PROSITE" id="PS50048">
    <property type="entry name" value="ZN2_CY6_FUNGAL_2"/>
    <property type="match status" value="1"/>
</dbReference>
<feature type="compositionally biased region" description="Acidic residues" evidence="3">
    <location>
        <begin position="299"/>
        <end position="309"/>
    </location>
</feature>
<evidence type="ECO:0000313" key="6">
    <source>
        <dbReference type="Proteomes" id="UP000307173"/>
    </source>
</evidence>
<evidence type="ECO:0000256" key="1">
    <source>
        <dbReference type="ARBA" id="ARBA00004123"/>
    </source>
</evidence>
<reference evidence="5 6" key="1">
    <citation type="journal article" date="2019" name="Front. Genet.">
        <title>Whole-Genome Sequencing of the Opportunistic Yeast Pathogen Candida inconspicua Uncovers Its Hybrid Origin.</title>
        <authorList>
            <person name="Mixao V."/>
            <person name="Hansen A.P."/>
            <person name="Saus E."/>
            <person name="Boekhout T."/>
            <person name="Lass-Florl C."/>
            <person name="Gabaldon T."/>
        </authorList>
    </citation>
    <scope>NUCLEOTIDE SEQUENCE [LARGE SCALE GENOMIC DNA]</scope>
    <source>
        <strain evidence="5 6">CBS 180</strain>
    </source>
</reference>
<evidence type="ECO:0000259" key="4">
    <source>
        <dbReference type="PROSITE" id="PS50048"/>
    </source>
</evidence>
<keyword evidence="2" id="KW-0539">Nucleus</keyword>
<gene>
    <name evidence="5" type="ORF">CANINC_002355</name>
</gene>
<evidence type="ECO:0000256" key="3">
    <source>
        <dbReference type="SAM" id="MobiDB-lite"/>
    </source>
</evidence>
<organism evidence="5 6">
    <name type="scientific">Pichia inconspicua</name>
    <dbReference type="NCBI Taxonomy" id="52247"/>
    <lineage>
        <taxon>Eukaryota</taxon>
        <taxon>Fungi</taxon>
        <taxon>Dikarya</taxon>
        <taxon>Ascomycota</taxon>
        <taxon>Saccharomycotina</taxon>
        <taxon>Pichiomycetes</taxon>
        <taxon>Pichiales</taxon>
        <taxon>Pichiaceae</taxon>
        <taxon>Pichia</taxon>
    </lineage>
</organism>
<dbReference type="STRING" id="52247.A0A4T0X1U0"/>
<name>A0A4T0X1U0_9ASCO</name>
<dbReference type="InterPro" id="IPR001138">
    <property type="entry name" value="Zn2Cys6_DnaBD"/>
</dbReference>
<dbReference type="Pfam" id="PF11951">
    <property type="entry name" value="Fungal_trans_2"/>
    <property type="match status" value="1"/>
</dbReference>
<evidence type="ECO:0000313" key="5">
    <source>
        <dbReference type="EMBL" id="TID28651.1"/>
    </source>
</evidence>